<dbReference type="STRING" id="3983.A0A2C9U019"/>
<evidence type="ECO:0000313" key="5">
    <source>
        <dbReference type="EMBL" id="OAY22845.1"/>
    </source>
</evidence>
<dbReference type="GO" id="GO:0030234">
    <property type="term" value="F:enzyme regulator activity"/>
    <property type="evidence" value="ECO:0000318"/>
    <property type="project" value="GO_Central"/>
</dbReference>
<dbReference type="InterPro" id="IPR011992">
    <property type="entry name" value="EF-hand-dom_pair"/>
</dbReference>
<comment type="caution">
    <text evidence="5">The sequence shown here is derived from an EMBL/GenBank/DDBJ whole genome shotgun (WGS) entry which is preliminary data.</text>
</comment>
<proteinExistence type="predicted"/>
<dbReference type="InterPro" id="IPR018247">
    <property type="entry name" value="EF_Hand_1_Ca_BS"/>
</dbReference>
<name>A0A2C9U019_MANES</name>
<feature type="domain" description="EF-hand" evidence="4">
    <location>
        <begin position="42"/>
        <end position="77"/>
    </location>
</feature>
<dbReference type="Proteomes" id="UP000091857">
    <property type="component" value="Chromosome 18"/>
</dbReference>
<sequence>MATTRVSKPSKWLPRSRGFKLLTLPRIGSKPRSSHSQQSRLTKEEELQIVFRHFDRDGDGKISGEELGAYFTSVGESMSNENVQRVIKDFDTDGDKLLEFNDFARLLEGDDNIDDDLRRAFEVFEGENKGGGCITAKGLQQAFNRLGEAKSLQECAAMIRVFDLDGNGVLDFHEFHKMMIN</sequence>
<dbReference type="SMART" id="SM00054">
    <property type="entry name" value="EFh"/>
    <property type="match status" value="3"/>
</dbReference>
<reference evidence="6" key="1">
    <citation type="journal article" date="2016" name="Nat. Biotechnol.">
        <title>Sequencing wild and cultivated cassava and related species reveals extensive interspecific hybridization and genetic diversity.</title>
        <authorList>
            <person name="Bredeson J.V."/>
            <person name="Lyons J.B."/>
            <person name="Prochnik S.E."/>
            <person name="Wu G.A."/>
            <person name="Ha C.M."/>
            <person name="Edsinger-Gonzales E."/>
            <person name="Grimwood J."/>
            <person name="Schmutz J."/>
            <person name="Rabbi I.Y."/>
            <person name="Egesi C."/>
            <person name="Nauluvula P."/>
            <person name="Lebot V."/>
            <person name="Ndunguru J."/>
            <person name="Mkamilo G."/>
            <person name="Bart R.S."/>
            <person name="Setter T.L."/>
            <person name="Gleadow R.M."/>
            <person name="Kulakow P."/>
            <person name="Ferguson M.E."/>
            <person name="Rounsley S."/>
            <person name="Rokhsar D.S."/>
        </authorList>
    </citation>
    <scope>NUCLEOTIDE SEQUENCE [LARGE SCALE GENOMIC DNA]</scope>
    <source>
        <strain evidence="6">cv. AM560-2</strain>
    </source>
</reference>
<keyword evidence="1" id="KW-0479">Metal-binding</keyword>
<evidence type="ECO:0000259" key="4">
    <source>
        <dbReference type="PROSITE" id="PS50222"/>
    </source>
</evidence>
<dbReference type="FunFam" id="1.10.238.10:FF:000178">
    <property type="entry name" value="Calmodulin-2 A"/>
    <property type="match status" value="1"/>
</dbReference>
<dbReference type="SUPFAM" id="SSF47473">
    <property type="entry name" value="EF-hand"/>
    <property type="match status" value="1"/>
</dbReference>
<feature type="domain" description="EF-hand" evidence="4">
    <location>
        <begin position="150"/>
        <end position="181"/>
    </location>
</feature>
<accession>A0A2C9U019</accession>
<dbReference type="Gene3D" id="1.10.238.10">
    <property type="entry name" value="EF-hand"/>
    <property type="match status" value="2"/>
</dbReference>
<organism evidence="5 6">
    <name type="scientific">Manihot esculenta</name>
    <name type="common">Cassava</name>
    <name type="synonym">Jatropha manihot</name>
    <dbReference type="NCBI Taxonomy" id="3983"/>
    <lineage>
        <taxon>Eukaryota</taxon>
        <taxon>Viridiplantae</taxon>
        <taxon>Streptophyta</taxon>
        <taxon>Embryophyta</taxon>
        <taxon>Tracheophyta</taxon>
        <taxon>Spermatophyta</taxon>
        <taxon>Magnoliopsida</taxon>
        <taxon>eudicotyledons</taxon>
        <taxon>Gunneridae</taxon>
        <taxon>Pentapetalae</taxon>
        <taxon>rosids</taxon>
        <taxon>fabids</taxon>
        <taxon>Malpighiales</taxon>
        <taxon>Euphorbiaceae</taxon>
        <taxon>Crotonoideae</taxon>
        <taxon>Manihoteae</taxon>
        <taxon>Manihot</taxon>
    </lineage>
</organism>
<dbReference type="GO" id="GO:0005509">
    <property type="term" value="F:calcium ion binding"/>
    <property type="evidence" value="ECO:0000318"/>
    <property type="project" value="GO_Central"/>
</dbReference>
<dbReference type="GO" id="GO:0043226">
    <property type="term" value="C:organelle"/>
    <property type="evidence" value="ECO:0007669"/>
    <property type="project" value="UniProtKB-ARBA"/>
</dbReference>
<gene>
    <name evidence="5" type="ORF">MANES_18G030600v8</name>
</gene>
<dbReference type="PROSITE" id="PS00018">
    <property type="entry name" value="EF_HAND_1"/>
    <property type="match status" value="3"/>
</dbReference>
<dbReference type="InterPro" id="IPR002048">
    <property type="entry name" value="EF_hand_dom"/>
</dbReference>
<dbReference type="Gramene" id="Manes.18G030600.1.v8.1">
    <property type="protein sequence ID" value="Manes.18G030600.1.v8.1.CDS.1"/>
    <property type="gene ID" value="Manes.18G030600.v8.1"/>
</dbReference>
<protein>
    <recommendedName>
        <fullName evidence="4">EF-hand domain-containing protein</fullName>
    </recommendedName>
</protein>
<keyword evidence="6" id="KW-1185">Reference proteome</keyword>
<dbReference type="PROSITE" id="PS50222">
    <property type="entry name" value="EF_HAND_2"/>
    <property type="match status" value="3"/>
</dbReference>
<dbReference type="EMBL" id="CM004404">
    <property type="protein sequence ID" value="OAY22845.1"/>
    <property type="molecule type" value="Genomic_DNA"/>
</dbReference>
<evidence type="ECO:0000256" key="1">
    <source>
        <dbReference type="ARBA" id="ARBA00022723"/>
    </source>
</evidence>
<evidence type="ECO:0000256" key="2">
    <source>
        <dbReference type="ARBA" id="ARBA00022737"/>
    </source>
</evidence>
<dbReference type="CDD" id="cd00051">
    <property type="entry name" value="EFh"/>
    <property type="match status" value="1"/>
</dbReference>
<dbReference type="PANTHER" id="PTHR10891">
    <property type="entry name" value="EF-HAND CALCIUM-BINDING DOMAIN CONTAINING PROTEIN"/>
    <property type="match status" value="1"/>
</dbReference>
<dbReference type="InterPro" id="IPR039647">
    <property type="entry name" value="EF_hand_pair_protein_CML-like"/>
</dbReference>
<keyword evidence="2" id="KW-0677">Repeat</keyword>
<evidence type="ECO:0000313" key="6">
    <source>
        <dbReference type="Proteomes" id="UP000091857"/>
    </source>
</evidence>
<keyword evidence="3" id="KW-0106">Calcium</keyword>
<dbReference type="AlphaFoldDB" id="A0A2C9U019"/>
<dbReference type="Pfam" id="PF13499">
    <property type="entry name" value="EF-hand_7"/>
    <property type="match status" value="1"/>
</dbReference>
<dbReference type="OrthoDB" id="26525at2759"/>
<feature type="domain" description="EF-hand" evidence="4">
    <location>
        <begin position="78"/>
        <end position="113"/>
    </location>
</feature>
<evidence type="ECO:0000256" key="3">
    <source>
        <dbReference type="ARBA" id="ARBA00022837"/>
    </source>
</evidence>
<dbReference type="Pfam" id="PF13833">
    <property type="entry name" value="EF-hand_8"/>
    <property type="match status" value="1"/>
</dbReference>
<dbReference type="GO" id="GO:0005737">
    <property type="term" value="C:cytoplasm"/>
    <property type="evidence" value="ECO:0000318"/>
    <property type="project" value="GO_Central"/>
</dbReference>